<feature type="non-terminal residue" evidence="1">
    <location>
        <position position="106"/>
    </location>
</feature>
<evidence type="ECO:0000313" key="1">
    <source>
        <dbReference type="EMBL" id="CAH3017760.1"/>
    </source>
</evidence>
<evidence type="ECO:0000313" key="2">
    <source>
        <dbReference type="Proteomes" id="UP001159427"/>
    </source>
</evidence>
<gene>
    <name evidence="1" type="ORF">PEVE_00039607</name>
</gene>
<keyword evidence="2" id="KW-1185">Reference proteome</keyword>
<organism evidence="1 2">
    <name type="scientific">Porites evermanni</name>
    <dbReference type="NCBI Taxonomy" id="104178"/>
    <lineage>
        <taxon>Eukaryota</taxon>
        <taxon>Metazoa</taxon>
        <taxon>Cnidaria</taxon>
        <taxon>Anthozoa</taxon>
        <taxon>Hexacorallia</taxon>
        <taxon>Scleractinia</taxon>
        <taxon>Fungiina</taxon>
        <taxon>Poritidae</taxon>
        <taxon>Porites</taxon>
    </lineage>
</organism>
<protein>
    <submittedName>
        <fullName evidence="1">Uncharacterized protein</fullName>
    </submittedName>
</protein>
<comment type="caution">
    <text evidence="1">The sequence shown here is derived from an EMBL/GenBank/DDBJ whole genome shotgun (WGS) entry which is preliminary data.</text>
</comment>
<sequence length="106" mass="12464">TNYGQGTIKIVRKAENTTRQIARHRNHLVFNLRCKGECVIPPSLRLKCPINSDKVRNIVEKARKNLLRERIRPTNQKIIHLQDKKRCLAERFPSDVQQQLNARLTR</sequence>
<dbReference type="EMBL" id="CALNXI010000070">
    <property type="protein sequence ID" value="CAH3017760.1"/>
    <property type="molecule type" value="Genomic_DNA"/>
</dbReference>
<dbReference type="Proteomes" id="UP001159427">
    <property type="component" value="Unassembled WGS sequence"/>
</dbReference>
<proteinExistence type="predicted"/>
<accession>A0ABN8LN56</accession>
<reference evidence="1 2" key="1">
    <citation type="submission" date="2022-05" db="EMBL/GenBank/DDBJ databases">
        <authorList>
            <consortium name="Genoscope - CEA"/>
            <person name="William W."/>
        </authorList>
    </citation>
    <scope>NUCLEOTIDE SEQUENCE [LARGE SCALE GENOMIC DNA]</scope>
</reference>
<feature type="non-terminal residue" evidence="1">
    <location>
        <position position="1"/>
    </location>
</feature>
<name>A0ABN8LN56_9CNID</name>